<keyword evidence="2 5" id="KW-0732">Signal</keyword>
<dbReference type="Gene3D" id="2.60.40.1850">
    <property type="match status" value="1"/>
</dbReference>
<dbReference type="RefSeq" id="WP_135960358.1">
    <property type="nucleotide sequence ID" value="NZ_AQFR02000001.1"/>
</dbReference>
<name>A0A4S2BNA9_9LACO</name>
<keyword evidence="4" id="KW-0472">Membrane</keyword>
<feature type="domain" description="NEAT" evidence="6">
    <location>
        <begin position="23"/>
        <end position="156"/>
    </location>
</feature>
<dbReference type="InterPro" id="IPR006635">
    <property type="entry name" value="NEAT_dom"/>
</dbReference>
<feature type="chain" id="PRO_5020839908" description="NEAT domain-containing protein" evidence="5">
    <location>
        <begin position="28"/>
        <end position="260"/>
    </location>
</feature>
<protein>
    <recommendedName>
        <fullName evidence="6">NEAT domain-containing protein</fullName>
    </recommendedName>
</protein>
<evidence type="ECO:0000256" key="5">
    <source>
        <dbReference type="SAM" id="SignalP"/>
    </source>
</evidence>
<dbReference type="Proteomes" id="UP000309117">
    <property type="component" value="Unassembled WGS sequence"/>
</dbReference>
<dbReference type="CDD" id="cd06920">
    <property type="entry name" value="NEAT"/>
    <property type="match status" value="1"/>
</dbReference>
<feature type="transmembrane region" description="Helical" evidence="4">
    <location>
        <begin position="224"/>
        <end position="250"/>
    </location>
</feature>
<accession>A0A4S2BNA9</accession>
<evidence type="ECO:0000256" key="3">
    <source>
        <dbReference type="SAM" id="MobiDB-lite"/>
    </source>
</evidence>
<dbReference type="EMBL" id="SRYV01000004">
    <property type="protein sequence ID" value="TGY16519.1"/>
    <property type="molecule type" value="Genomic_DNA"/>
</dbReference>
<keyword evidence="4" id="KW-1133">Transmembrane helix</keyword>
<dbReference type="PROSITE" id="PS50978">
    <property type="entry name" value="NEAT"/>
    <property type="match status" value="1"/>
</dbReference>
<feature type="signal peptide" evidence="5">
    <location>
        <begin position="1"/>
        <end position="27"/>
    </location>
</feature>
<gene>
    <name evidence="7" type="ORF">E5351_02835</name>
</gene>
<evidence type="ECO:0000256" key="4">
    <source>
        <dbReference type="SAM" id="Phobius"/>
    </source>
</evidence>
<dbReference type="SUPFAM" id="SSF158911">
    <property type="entry name" value="NEAT domain-like"/>
    <property type="match status" value="1"/>
</dbReference>
<sequence length="260" mass="29712">MNKFVKFGLSSFLLFFICLFSAETVLAKDVNYKTYKYGTSQISMADGYYARPAKVVADGNRYLVTMTIRTKHNLSPWPVKVNTINGQSPLKITKTRHGTDYDYNYSFYADNLDHKISSSISIDVPKVYKADHQISFMFDQNLPALKKTDKTATKDKIPTAKLASTSHPKRDESKSGQKTQDPDALISQAKKQSEDVKKEEVELAAQRLKQNQKNRLDNEYNERMFYYVMLGGIICLIILIVACVFFVLSIKNNKRSKNKK</sequence>
<evidence type="ECO:0000313" key="8">
    <source>
        <dbReference type="Proteomes" id="UP000309117"/>
    </source>
</evidence>
<proteinExistence type="predicted"/>
<dbReference type="Pfam" id="PF05031">
    <property type="entry name" value="NEAT"/>
    <property type="match status" value="1"/>
</dbReference>
<organism evidence="7 8">
    <name type="scientific">Lactobacillus intestinalis</name>
    <dbReference type="NCBI Taxonomy" id="151781"/>
    <lineage>
        <taxon>Bacteria</taxon>
        <taxon>Bacillati</taxon>
        <taxon>Bacillota</taxon>
        <taxon>Bacilli</taxon>
        <taxon>Lactobacillales</taxon>
        <taxon>Lactobacillaceae</taxon>
        <taxon>Lactobacillus</taxon>
    </lineage>
</organism>
<feature type="region of interest" description="Disordered" evidence="3">
    <location>
        <begin position="149"/>
        <end position="193"/>
    </location>
</feature>
<evidence type="ECO:0000256" key="1">
    <source>
        <dbReference type="ARBA" id="ARBA00004196"/>
    </source>
</evidence>
<dbReference type="InterPro" id="IPR037250">
    <property type="entry name" value="NEAT_dom_sf"/>
</dbReference>
<feature type="compositionally biased region" description="Basic and acidic residues" evidence="3">
    <location>
        <begin position="149"/>
        <end position="158"/>
    </location>
</feature>
<keyword evidence="4" id="KW-0812">Transmembrane</keyword>
<comment type="caution">
    <text evidence="7">The sequence shown here is derived from an EMBL/GenBank/DDBJ whole genome shotgun (WGS) entry which is preliminary data.</text>
</comment>
<evidence type="ECO:0000313" key="7">
    <source>
        <dbReference type="EMBL" id="TGY16519.1"/>
    </source>
</evidence>
<reference evidence="7 8" key="1">
    <citation type="submission" date="2019-04" db="EMBL/GenBank/DDBJ databases">
        <title>Microbes associate with the intestines of laboratory mice.</title>
        <authorList>
            <person name="Navarre W."/>
            <person name="Wong E."/>
            <person name="Huang K."/>
            <person name="Tropini C."/>
            <person name="Ng K."/>
            <person name="Yu B."/>
        </authorList>
    </citation>
    <scope>NUCLEOTIDE SEQUENCE [LARGE SCALE GENOMIC DNA]</scope>
    <source>
        <strain evidence="7 8">NM61_E11</strain>
    </source>
</reference>
<evidence type="ECO:0000256" key="2">
    <source>
        <dbReference type="ARBA" id="ARBA00022729"/>
    </source>
</evidence>
<evidence type="ECO:0000259" key="6">
    <source>
        <dbReference type="PROSITE" id="PS50978"/>
    </source>
</evidence>
<dbReference type="AlphaFoldDB" id="A0A4S2BNA9"/>
<dbReference type="GO" id="GO:0030313">
    <property type="term" value="C:cell envelope"/>
    <property type="evidence" value="ECO:0007669"/>
    <property type="project" value="UniProtKB-SubCell"/>
</dbReference>
<comment type="subcellular location">
    <subcellularLocation>
        <location evidence="1">Cell envelope</location>
    </subcellularLocation>
</comment>